<dbReference type="Proteomes" id="UP000327013">
    <property type="component" value="Chromosome 4"/>
</dbReference>
<gene>
    <name evidence="2" type="ORF">FH972_010023</name>
</gene>
<evidence type="ECO:0000256" key="1">
    <source>
        <dbReference type="SAM" id="MobiDB-lite"/>
    </source>
</evidence>
<dbReference type="AlphaFoldDB" id="A0A660KTZ6"/>
<feature type="compositionally biased region" description="Basic and acidic residues" evidence="1">
    <location>
        <begin position="90"/>
        <end position="116"/>
    </location>
</feature>
<sequence>MECCGNFEGKISNYFYKFLEHSFIKVLHYKESSASTLLNFSWRLGGHLPAKLGLGLRAALKENAVSAFNTISAKSSGRIALEDSIYGTSKSKESRQDDKDLTSQSCDRNDSMDESH</sequence>
<proteinExistence type="predicted"/>
<dbReference type="EMBL" id="CM017324">
    <property type="protein sequence ID" value="KAE8037436.1"/>
    <property type="molecule type" value="Genomic_DNA"/>
</dbReference>
<feature type="region of interest" description="Disordered" evidence="1">
    <location>
        <begin position="88"/>
        <end position="116"/>
    </location>
</feature>
<evidence type="ECO:0000313" key="2">
    <source>
        <dbReference type="EMBL" id="KAE8037436.1"/>
    </source>
</evidence>
<keyword evidence="3" id="KW-1185">Reference proteome</keyword>
<evidence type="ECO:0000313" key="3">
    <source>
        <dbReference type="Proteomes" id="UP000327013"/>
    </source>
</evidence>
<accession>A0A660KTZ6</accession>
<protein>
    <submittedName>
        <fullName evidence="2">Uncharacterized protein</fullName>
    </submittedName>
</protein>
<reference evidence="2 3" key="1">
    <citation type="submission" date="2019-06" db="EMBL/GenBank/DDBJ databases">
        <title>A chromosomal-level reference genome of Carpinus fangiana (Coryloideae, Betulaceae).</title>
        <authorList>
            <person name="Yang X."/>
            <person name="Wang Z."/>
            <person name="Zhang L."/>
            <person name="Hao G."/>
            <person name="Liu J."/>
            <person name="Yang Y."/>
        </authorList>
    </citation>
    <scope>NUCLEOTIDE SEQUENCE [LARGE SCALE GENOMIC DNA]</scope>
    <source>
        <strain evidence="2">Cfa_2016G</strain>
        <tissue evidence="2">Leaf</tissue>
    </source>
</reference>
<name>A0A660KTZ6_9ROSI</name>
<organism evidence="2 3">
    <name type="scientific">Carpinus fangiana</name>
    <dbReference type="NCBI Taxonomy" id="176857"/>
    <lineage>
        <taxon>Eukaryota</taxon>
        <taxon>Viridiplantae</taxon>
        <taxon>Streptophyta</taxon>
        <taxon>Embryophyta</taxon>
        <taxon>Tracheophyta</taxon>
        <taxon>Spermatophyta</taxon>
        <taxon>Magnoliopsida</taxon>
        <taxon>eudicotyledons</taxon>
        <taxon>Gunneridae</taxon>
        <taxon>Pentapetalae</taxon>
        <taxon>rosids</taxon>
        <taxon>fabids</taxon>
        <taxon>Fagales</taxon>
        <taxon>Betulaceae</taxon>
        <taxon>Carpinus</taxon>
    </lineage>
</organism>